<keyword evidence="2" id="KW-1133">Transmembrane helix</keyword>
<evidence type="ECO:0000256" key="2">
    <source>
        <dbReference type="SAM" id="Phobius"/>
    </source>
</evidence>
<proteinExistence type="predicted"/>
<comment type="caution">
    <text evidence="3">The sequence shown here is derived from an EMBL/GenBank/DDBJ whole genome shotgun (WGS) entry which is preliminary data.</text>
</comment>
<evidence type="ECO:0008006" key="5">
    <source>
        <dbReference type="Google" id="ProtNLM"/>
    </source>
</evidence>
<keyword evidence="1" id="KW-0175">Coiled coil</keyword>
<feature type="transmembrane region" description="Helical" evidence="2">
    <location>
        <begin position="21"/>
        <end position="44"/>
    </location>
</feature>
<keyword evidence="2" id="KW-0812">Transmembrane</keyword>
<accession>A0A084EJ53</accession>
<reference evidence="3 4" key="1">
    <citation type="submission" date="2014-02" db="EMBL/GenBank/DDBJ databases">
        <title>Genome sequence of Mycoplasma capricolum subsp. capricolum strain 14232.</title>
        <authorList>
            <person name="Sirand-Pugnet P."/>
            <person name="Breton M."/>
            <person name="Dordet-Frisoni E."/>
            <person name="Baranowski E."/>
            <person name="Barre A."/>
            <person name="Couture C."/>
            <person name="Dupuy V."/>
            <person name="Gaurivaud P."/>
            <person name="Jacob D."/>
            <person name="Lemaitre C."/>
            <person name="Manso-Silvan L."/>
            <person name="Nikolski M."/>
            <person name="Nouvel L.-X."/>
            <person name="Poumarat F."/>
            <person name="Tardy F."/>
            <person name="Thebault P."/>
            <person name="Theil S."/>
            <person name="Citti C."/>
            <person name="Thiaucourt F."/>
            <person name="Blanchard A."/>
        </authorList>
    </citation>
    <scope>NUCLEOTIDE SEQUENCE [LARGE SCALE GENOMIC DNA]</scope>
    <source>
        <strain evidence="3 4">14232</strain>
    </source>
</reference>
<gene>
    <name evidence="3" type="ORF">MCAPa_7170</name>
</gene>
<evidence type="ECO:0000313" key="4">
    <source>
        <dbReference type="Proteomes" id="UP000028533"/>
    </source>
</evidence>
<evidence type="ECO:0000313" key="3">
    <source>
        <dbReference type="EMBL" id="KEZ17995.1"/>
    </source>
</evidence>
<dbReference type="AlphaFoldDB" id="A0A084EJ53"/>
<protein>
    <recommendedName>
        <fullName evidence="5">PrgI family protein</fullName>
    </recommendedName>
</protein>
<keyword evidence="2" id="KW-0472">Membrane</keyword>
<feature type="coiled-coil region" evidence="1">
    <location>
        <begin position="116"/>
        <end position="160"/>
    </location>
</feature>
<evidence type="ECO:0000256" key="1">
    <source>
        <dbReference type="SAM" id="Coils"/>
    </source>
</evidence>
<feature type="transmembrane region" description="Helical" evidence="2">
    <location>
        <begin position="50"/>
        <end position="69"/>
    </location>
</feature>
<dbReference type="EMBL" id="JFDO01000027">
    <property type="protein sequence ID" value="KEZ17995.1"/>
    <property type="molecule type" value="Genomic_DNA"/>
</dbReference>
<name>A0A084EJ53_MYCCA</name>
<dbReference type="RefSeq" id="WP_036432318.1">
    <property type="nucleotide sequence ID" value="NZ_JFDO01000027.1"/>
</dbReference>
<organism evidence="3 4">
    <name type="scientific">Mycoplasma capricolum subsp. capricolum 14232</name>
    <dbReference type="NCBI Taxonomy" id="1188238"/>
    <lineage>
        <taxon>Bacteria</taxon>
        <taxon>Bacillati</taxon>
        <taxon>Mycoplasmatota</taxon>
        <taxon>Mollicutes</taxon>
        <taxon>Mycoplasmataceae</taxon>
        <taxon>Mycoplasma</taxon>
    </lineage>
</organism>
<dbReference type="Proteomes" id="UP000028533">
    <property type="component" value="Unassembled WGS sequence"/>
</dbReference>
<sequence>MRTKAVFPQRLRKVKFYIWKSLSLPDIVYLMLCVGIGFILYTSLTIIKHWNYRFTISIFVPIFLAIFIIPTNFNKPEIRIYHQIKWLISFLVTPKKFKKLNKKNNKLKENKNQNVFKIVSNKSNKVNNQVKELNKEQSFEQELKELKNLISQQLKNKRKEK</sequence>